<feature type="region of interest" description="Disordered" evidence="1">
    <location>
        <begin position="1"/>
        <end position="26"/>
    </location>
</feature>
<reference evidence="2" key="1">
    <citation type="submission" date="2014-11" db="EMBL/GenBank/DDBJ databases">
        <authorList>
            <person name="Amaro Gonzalez C."/>
        </authorList>
    </citation>
    <scope>NUCLEOTIDE SEQUENCE</scope>
</reference>
<accession>A0A0E9RU71</accession>
<dbReference type="AlphaFoldDB" id="A0A0E9RU71"/>
<dbReference type="EMBL" id="GBXM01076759">
    <property type="protein sequence ID" value="JAH31818.1"/>
    <property type="molecule type" value="Transcribed_RNA"/>
</dbReference>
<sequence length="26" mass="2923">MSLSLASQTDRARPAGNRHWRLGDAR</sequence>
<proteinExistence type="predicted"/>
<organism evidence="2">
    <name type="scientific">Anguilla anguilla</name>
    <name type="common">European freshwater eel</name>
    <name type="synonym">Muraena anguilla</name>
    <dbReference type="NCBI Taxonomy" id="7936"/>
    <lineage>
        <taxon>Eukaryota</taxon>
        <taxon>Metazoa</taxon>
        <taxon>Chordata</taxon>
        <taxon>Craniata</taxon>
        <taxon>Vertebrata</taxon>
        <taxon>Euteleostomi</taxon>
        <taxon>Actinopterygii</taxon>
        <taxon>Neopterygii</taxon>
        <taxon>Teleostei</taxon>
        <taxon>Anguilliformes</taxon>
        <taxon>Anguillidae</taxon>
        <taxon>Anguilla</taxon>
    </lineage>
</organism>
<name>A0A0E9RU71_ANGAN</name>
<evidence type="ECO:0000256" key="1">
    <source>
        <dbReference type="SAM" id="MobiDB-lite"/>
    </source>
</evidence>
<reference evidence="2" key="2">
    <citation type="journal article" date="2015" name="Fish Shellfish Immunol.">
        <title>Early steps in the European eel (Anguilla anguilla)-Vibrio vulnificus interaction in the gills: Role of the RtxA13 toxin.</title>
        <authorList>
            <person name="Callol A."/>
            <person name="Pajuelo D."/>
            <person name="Ebbesson L."/>
            <person name="Teles M."/>
            <person name="MacKenzie S."/>
            <person name="Amaro C."/>
        </authorList>
    </citation>
    <scope>NUCLEOTIDE SEQUENCE</scope>
</reference>
<evidence type="ECO:0000313" key="2">
    <source>
        <dbReference type="EMBL" id="JAH31818.1"/>
    </source>
</evidence>
<protein>
    <submittedName>
        <fullName evidence="2">Uncharacterized protein</fullName>
    </submittedName>
</protein>